<sequence length="801" mass="90648">MTVLCAHDPDTTQSAVSLSVNVGHNGNPPEFLGIAHFLEHMLFQGSEKYPGKNEYSSYLSAHSGYANAFTNNRETCYHFLLANDALKGALDRFSRFFIDPLMDASCVDKELLAVDSEHKGNIQSDTWRFFGLLANVSNPNHPFSQFSTGTVNTLKGSANILGVELRDKLLRFHNKYYSSDIMKLVVAGNHTLDQLTEWAVSMFSEVESKGNTKPVLSEYALSKSELGRVVSFETVNDIYNIVLMFTLPELKSTYRSNPILYIRTLLGRQGKGSLYSYLQKRGWITDIDTNSFGLYDDGSSMFYIGIDATPDGMDNYAGIVHAIFAYMDMLTKQGLQKWYHDELHSVNAISYHFYERSNIGHWVTHMPGKMHNEQINFEHVLSAGQIIGEFNSSLVADIMSYLNPNNYMLMVGAKKHRDVECNIEEQYYGIKYNVVNMPATLKPEQSSFAEYEDVFSMPVPNAYLTSNLDIKASTETPLSVVNEPTLLRSNDKMEVWFKQDDQFFVPKGKIVLSIRVPAINTPMSHALVDLYNMYASEILHTELEQAQMAGLHYHFAVDVGAIDISISGFSDKQSVLLQAMLCKVQSLSIDEQLYKMLLAKYIDTYKNMDTKIPLEHARMNSAYINIDTSRHYTQIRSELDNITIQQLQLLADHMLGQTFFKLIVSGNFDEKDALDIAQMIDDTLDSKPLADYQSIQPRALHLDAGRYVYQAPMPDKNSKESATICYVYCGQSGDTYETAVLDLLDELVSEPFFDQLRTKEQLGYRVHANIKTYGKSSGLQFYIQGESNPTYATMRIDAFVH</sequence>
<keyword evidence="2" id="KW-1185">Reference proteome</keyword>
<accession>A0ACC1I7M6</accession>
<organism evidence="1 2">
    <name type="scientific">Kickxella alabastrina</name>
    <dbReference type="NCBI Taxonomy" id="61397"/>
    <lineage>
        <taxon>Eukaryota</taxon>
        <taxon>Fungi</taxon>
        <taxon>Fungi incertae sedis</taxon>
        <taxon>Zoopagomycota</taxon>
        <taxon>Kickxellomycotina</taxon>
        <taxon>Kickxellomycetes</taxon>
        <taxon>Kickxellales</taxon>
        <taxon>Kickxellaceae</taxon>
        <taxon>Kickxella</taxon>
    </lineage>
</organism>
<reference evidence="1" key="1">
    <citation type="submission" date="2022-07" db="EMBL/GenBank/DDBJ databases">
        <title>Phylogenomic reconstructions and comparative analyses of Kickxellomycotina fungi.</title>
        <authorList>
            <person name="Reynolds N.K."/>
            <person name="Stajich J.E."/>
            <person name="Barry K."/>
            <person name="Grigoriev I.V."/>
            <person name="Crous P."/>
            <person name="Smith M.E."/>
        </authorList>
    </citation>
    <scope>NUCLEOTIDE SEQUENCE</scope>
    <source>
        <strain evidence="1">Benny 63K</strain>
    </source>
</reference>
<evidence type="ECO:0000313" key="2">
    <source>
        <dbReference type="Proteomes" id="UP001150581"/>
    </source>
</evidence>
<dbReference type="EMBL" id="JANBPG010001685">
    <property type="protein sequence ID" value="KAJ1888744.1"/>
    <property type="molecule type" value="Genomic_DNA"/>
</dbReference>
<gene>
    <name evidence="1" type="primary">STE23_4</name>
    <name evidence="1" type="ORF">LPJ66_008410</name>
</gene>
<keyword evidence="1" id="KW-0378">Hydrolase</keyword>
<proteinExistence type="predicted"/>
<feature type="non-terminal residue" evidence="1">
    <location>
        <position position="801"/>
    </location>
</feature>
<comment type="caution">
    <text evidence="1">The sequence shown here is derived from an EMBL/GenBank/DDBJ whole genome shotgun (WGS) entry which is preliminary data.</text>
</comment>
<protein>
    <submittedName>
        <fullName evidence="1">Metalloprotease</fullName>
        <ecNumber evidence="1">3.4.24.56</ecNumber>
    </submittedName>
</protein>
<name>A0ACC1I7M6_9FUNG</name>
<keyword evidence="1" id="KW-0645">Protease</keyword>
<keyword evidence="1" id="KW-0482">Metalloprotease</keyword>
<evidence type="ECO:0000313" key="1">
    <source>
        <dbReference type="EMBL" id="KAJ1888744.1"/>
    </source>
</evidence>
<dbReference type="Proteomes" id="UP001150581">
    <property type="component" value="Unassembled WGS sequence"/>
</dbReference>
<dbReference type="EC" id="3.4.24.56" evidence="1"/>